<comment type="caution">
    <text evidence="6">The sequence shown here is derived from an EMBL/GenBank/DDBJ whole genome shotgun (WGS) entry which is preliminary data.</text>
</comment>
<evidence type="ECO:0000259" key="4">
    <source>
        <dbReference type="Pfam" id="PF07971"/>
    </source>
</evidence>
<evidence type="ECO:0000259" key="5">
    <source>
        <dbReference type="Pfam" id="PF17678"/>
    </source>
</evidence>
<dbReference type="GO" id="GO:0030246">
    <property type="term" value="F:carbohydrate binding"/>
    <property type="evidence" value="ECO:0007669"/>
    <property type="project" value="InterPro"/>
</dbReference>
<reference evidence="6 7" key="1">
    <citation type="submission" date="2018-10" db="EMBL/GenBank/DDBJ databases">
        <title>Genomic Encyclopedia of Archaeal and Bacterial Type Strains, Phase II (KMG-II): from individual species to whole genera.</title>
        <authorList>
            <person name="Goeker M."/>
        </authorList>
    </citation>
    <scope>NUCLEOTIDE SEQUENCE [LARGE SCALE GENOMIC DNA]</scope>
    <source>
        <strain evidence="6 7">DSM 19624</strain>
    </source>
</reference>
<dbReference type="EMBL" id="RCCK01000010">
    <property type="protein sequence ID" value="RLJ80622.1"/>
    <property type="molecule type" value="Genomic_DNA"/>
</dbReference>
<dbReference type="InterPro" id="IPR050883">
    <property type="entry name" value="PNGase"/>
</dbReference>
<protein>
    <submittedName>
        <fullName evidence="6">Putative alpha-1,2-mannosidase</fullName>
    </submittedName>
</protein>
<dbReference type="Gene3D" id="1.20.1050.60">
    <property type="entry name" value="alpha-1,2-mannosidase"/>
    <property type="match status" value="1"/>
</dbReference>
<dbReference type="Proteomes" id="UP000273898">
    <property type="component" value="Unassembled WGS sequence"/>
</dbReference>
<dbReference type="GO" id="GO:0000224">
    <property type="term" value="F:peptide-N4-(N-acetyl-beta-glucosaminyl)asparagine amidase activity"/>
    <property type="evidence" value="ECO:0007669"/>
    <property type="project" value="TreeGrafter"/>
</dbReference>
<evidence type="ECO:0000256" key="2">
    <source>
        <dbReference type="ARBA" id="ARBA00011245"/>
    </source>
</evidence>
<dbReference type="GO" id="GO:0006516">
    <property type="term" value="P:glycoprotein catabolic process"/>
    <property type="evidence" value="ECO:0007669"/>
    <property type="project" value="TreeGrafter"/>
</dbReference>
<dbReference type="GO" id="GO:0005829">
    <property type="term" value="C:cytosol"/>
    <property type="evidence" value="ECO:0007669"/>
    <property type="project" value="TreeGrafter"/>
</dbReference>
<feature type="domain" description="Glycosyl hydrolase family 92 N-terminal" evidence="5">
    <location>
        <begin position="50"/>
        <end position="296"/>
    </location>
</feature>
<evidence type="ECO:0000256" key="3">
    <source>
        <dbReference type="ARBA" id="ARBA00022837"/>
    </source>
</evidence>
<dbReference type="PANTHER" id="PTHR12143:SF43">
    <property type="entry name" value="PUTATIVE-RELATED"/>
    <property type="match status" value="1"/>
</dbReference>
<dbReference type="AlphaFoldDB" id="A0A497YAL9"/>
<gene>
    <name evidence="6" type="ORF">BCL90_1413</name>
</gene>
<dbReference type="InterPro" id="IPR041371">
    <property type="entry name" value="GH92_N"/>
</dbReference>
<dbReference type="Gene3D" id="2.70.98.10">
    <property type="match status" value="1"/>
</dbReference>
<sequence length="770" mass="87063">MISFSDIKMIKPFTKRSQNREVRLTFYTRILLLFMFVGNKTFAQQSVIKYVQPFSGTSASTTLASQHIEDKTERLANTIPAVAPPFSMTQWTPQTQLSEKKCLAPYYYNNKKFYGIRASHWISGSCTQDYGSFTIMPISGKLKTSPTDYAVDYTHQGEVATPAYYKTILPGYNLQTEATATLRCGLIKITALKADSVYLLITPNSDQGKGYIKIDRQRGEISGYNPVHRIYQGWGQPAGFSGYFFIRIKKGFTRSGVFSGSNVSAHQSIQNQTDLGAYMGFKLQKGESISIYAGTSFTSIAAAKLNLETEINTASFETVVAKTSRVWEQSLGQVKVNDPNEKNKRIFYTALYHAQQHPRLFNDVDGGYPQFAGSYIKKTQTKGNYYDDFSMWDIYRAQLPLIELLKPDLTNDFANSLVLKGQQGGWLPIFPCWNNYTAAMIGDHVTAFLASAYNKGIRGFDVKEAYRLMRQNAFQMPDSADYLNGKGRRGINSYLKYGYIPMEDSIPDAFHKREQVSRTLEYAYDDYALATVAKDLGKTADYKQLMERASNYKNVFDQQVGMARGRFANGSWYKPFYPDRRESYITEGTPRQYTFYVPHDMPGLIKLMGGSKNLENELDSLFDKKEYWHGNEPGHQIPFLYNYTAAPWKTQLQVSHILAEEYDDGAGGLSGNDDAGQMSAWYVFEAMGFYPVDPVSGNYQLTSPLFTQTVISFNNGKKLTITAIKKSKKSIYSSKIIFNGKPFTKNQITHQSLIQGGKLIFYLQDQPATP</sequence>
<feature type="domain" description="Glycosyl hydrolase family 92" evidence="4">
    <location>
        <begin position="303"/>
        <end position="764"/>
    </location>
</feature>
<dbReference type="Gene3D" id="3.30.2080.10">
    <property type="entry name" value="GH92 mannosidase domain"/>
    <property type="match status" value="1"/>
</dbReference>
<dbReference type="Pfam" id="PF17678">
    <property type="entry name" value="Glyco_hydro_92N"/>
    <property type="match status" value="1"/>
</dbReference>
<organism evidence="6 7">
    <name type="scientific">Pedobacter alluvionis</name>
    <dbReference type="NCBI Taxonomy" id="475253"/>
    <lineage>
        <taxon>Bacteria</taxon>
        <taxon>Pseudomonadati</taxon>
        <taxon>Bacteroidota</taxon>
        <taxon>Sphingobacteriia</taxon>
        <taxon>Sphingobacteriales</taxon>
        <taxon>Sphingobacteriaceae</taxon>
        <taxon>Pedobacter</taxon>
    </lineage>
</organism>
<dbReference type="GO" id="GO:0005975">
    <property type="term" value="P:carbohydrate metabolic process"/>
    <property type="evidence" value="ECO:0007669"/>
    <property type="project" value="InterPro"/>
</dbReference>
<dbReference type="InterPro" id="IPR012939">
    <property type="entry name" value="Glyco_hydro_92"/>
</dbReference>
<dbReference type="Pfam" id="PF07971">
    <property type="entry name" value="Glyco_hydro_92"/>
    <property type="match status" value="1"/>
</dbReference>
<dbReference type="Gene3D" id="1.20.1610.10">
    <property type="entry name" value="alpha-1,2-mannosidases domains"/>
    <property type="match status" value="1"/>
</dbReference>
<evidence type="ECO:0000313" key="7">
    <source>
        <dbReference type="Proteomes" id="UP000273898"/>
    </source>
</evidence>
<dbReference type="InterPro" id="IPR014718">
    <property type="entry name" value="GH-type_carb-bd"/>
</dbReference>
<comment type="cofactor">
    <cofactor evidence="1">
        <name>Ca(2+)</name>
        <dbReference type="ChEBI" id="CHEBI:29108"/>
    </cofactor>
</comment>
<dbReference type="NCBIfam" id="TIGR01180">
    <property type="entry name" value="aman2_put"/>
    <property type="match status" value="1"/>
</dbReference>
<dbReference type="FunFam" id="3.30.2080.10:FF:000001">
    <property type="entry name" value="Alpha-1,2-mannosidase subfamily"/>
    <property type="match status" value="1"/>
</dbReference>
<evidence type="ECO:0000313" key="6">
    <source>
        <dbReference type="EMBL" id="RLJ80622.1"/>
    </source>
</evidence>
<keyword evidence="3" id="KW-0106">Calcium</keyword>
<accession>A0A497YAL9</accession>
<dbReference type="InterPro" id="IPR008928">
    <property type="entry name" value="6-hairpin_glycosidase_sf"/>
</dbReference>
<dbReference type="InterPro" id="IPR005887">
    <property type="entry name" value="GH92_a_mannosidase_put"/>
</dbReference>
<dbReference type="SUPFAM" id="SSF48208">
    <property type="entry name" value="Six-hairpin glycosidases"/>
    <property type="match status" value="1"/>
</dbReference>
<comment type="subunit">
    <text evidence="2">Monomer.</text>
</comment>
<evidence type="ECO:0000256" key="1">
    <source>
        <dbReference type="ARBA" id="ARBA00001913"/>
    </source>
</evidence>
<name>A0A497YAL9_9SPHI</name>
<dbReference type="PANTHER" id="PTHR12143">
    <property type="entry name" value="PEPTIDE N-GLYCANASE PNGASE -RELATED"/>
    <property type="match status" value="1"/>
</dbReference>
<proteinExistence type="predicted"/>